<dbReference type="AlphaFoldDB" id="A0A4Q2L4E7"/>
<dbReference type="Proteomes" id="UP000293865">
    <property type="component" value="Unassembled WGS sequence"/>
</dbReference>
<reference evidence="2 3" key="1">
    <citation type="submission" date="2019-01" db="EMBL/GenBank/DDBJ databases">
        <title>Agromyces.</title>
        <authorList>
            <person name="Li J."/>
        </authorList>
    </citation>
    <scope>NUCLEOTIDE SEQUENCE [LARGE SCALE GENOMIC DNA]</scope>
    <source>
        <strain evidence="2 3">DSM 15934</strain>
    </source>
</reference>
<accession>A0A4Q2L4E7</accession>
<keyword evidence="1" id="KW-0812">Transmembrane</keyword>
<dbReference type="Pfam" id="PF11255">
    <property type="entry name" value="DUF3054"/>
    <property type="match status" value="1"/>
</dbReference>
<evidence type="ECO:0000313" key="3">
    <source>
        <dbReference type="Proteomes" id="UP000293865"/>
    </source>
</evidence>
<evidence type="ECO:0000256" key="1">
    <source>
        <dbReference type="SAM" id="Phobius"/>
    </source>
</evidence>
<keyword evidence="3" id="KW-1185">Reference proteome</keyword>
<organism evidence="2 3">
    <name type="scientific">Agromyces albus</name>
    <dbReference type="NCBI Taxonomy" id="205332"/>
    <lineage>
        <taxon>Bacteria</taxon>
        <taxon>Bacillati</taxon>
        <taxon>Actinomycetota</taxon>
        <taxon>Actinomycetes</taxon>
        <taxon>Micrococcales</taxon>
        <taxon>Microbacteriaceae</taxon>
        <taxon>Agromyces</taxon>
    </lineage>
</organism>
<keyword evidence="1" id="KW-1133">Transmembrane helix</keyword>
<feature type="transmembrane region" description="Helical" evidence="1">
    <location>
        <begin position="33"/>
        <end position="51"/>
    </location>
</feature>
<dbReference type="InterPro" id="IPR021414">
    <property type="entry name" value="DUF3054"/>
</dbReference>
<dbReference type="OrthoDB" id="3698172at2"/>
<sequence>MAALLDLVLVHVFVTIGRTSHHESLDMAGIGSTAWPFMVGLVAGWLVSLAWRHPLAVWPTGAVIWAVTLGAGLLLRVASGQGVQFAFVLVAAITLAVFLLGWRLVAVLVMRRSRRRVETMAR</sequence>
<comment type="caution">
    <text evidence="2">The sequence shown here is derived from an EMBL/GenBank/DDBJ whole genome shotgun (WGS) entry which is preliminary data.</text>
</comment>
<feature type="transmembrane region" description="Helical" evidence="1">
    <location>
        <begin position="58"/>
        <end position="79"/>
    </location>
</feature>
<gene>
    <name evidence="2" type="ORF">ESP51_08720</name>
</gene>
<dbReference type="EMBL" id="SDPN01000013">
    <property type="protein sequence ID" value="RXZ71001.1"/>
    <property type="molecule type" value="Genomic_DNA"/>
</dbReference>
<proteinExistence type="predicted"/>
<name>A0A4Q2L4E7_9MICO</name>
<protein>
    <submittedName>
        <fullName evidence="2">DUF3054 domain-containing protein</fullName>
    </submittedName>
</protein>
<feature type="transmembrane region" description="Helical" evidence="1">
    <location>
        <begin position="85"/>
        <end position="110"/>
    </location>
</feature>
<evidence type="ECO:0000313" key="2">
    <source>
        <dbReference type="EMBL" id="RXZ71001.1"/>
    </source>
</evidence>
<keyword evidence="1" id="KW-0472">Membrane</keyword>